<evidence type="ECO:0000256" key="1">
    <source>
        <dbReference type="SAM" id="Phobius"/>
    </source>
</evidence>
<protein>
    <submittedName>
        <fullName evidence="2">Uncharacterized protein</fullName>
    </submittedName>
</protein>
<organism evidence="2">
    <name type="scientific">uncultured Campylobacterales bacterium</name>
    <dbReference type="NCBI Taxonomy" id="352960"/>
    <lineage>
        <taxon>Bacteria</taxon>
        <taxon>Pseudomonadati</taxon>
        <taxon>Campylobacterota</taxon>
        <taxon>Epsilonproteobacteria</taxon>
        <taxon>Campylobacterales</taxon>
        <taxon>environmental samples</taxon>
    </lineage>
</organism>
<sequence length="121" mass="14382">MENLEDIDILMHTGSNFYIFIILLIIFSVLALILVFIITKFIISAKSNPKKKAYDKIKKLDLEDSKQASYRLTKYATYFEDNPYKDQLLIQIEQYKYHKEDIPFDEESLTIIRRFTNSCKI</sequence>
<dbReference type="AlphaFoldDB" id="A0A6S6SRK2"/>
<feature type="transmembrane region" description="Helical" evidence="1">
    <location>
        <begin position="17"/>
        <end position="43"/>
    </location>
</feature>
<accession>A0A6S6SRK2</accession>
<keyword evidence="1" id="KW-0812">Transmembrane</keyword>
<reference evidence="2" key="1">
    <citation type="submission" date="2020-01" db="EMBL/GenBank/DDBJ databases">
        <authorList>
            <person name="Meier V. D."/>
            <person name="Meier V D."/>
        </authorList>
    </citation>
    <scope>NUCLEOTIDE SEQUENCE</scope>
    <source>
        <strain evidence="2">HLG_WM_MAG_12</strain>
    </source>
</reference>
<dbReference type="EMBL" id="CACVAW010000020">
    <property type="protein sequence ID" value="CAA6805637.1"/>
    <property type="molecule type" value="Genomic_DNA"/>
</dbReference>
<keyword evidence="1" id="KW-1133">Transmembrane helix</keyword>
<keyword evidence="1" id="KW-0472">Membrane</keyword>
<proteinExistence type="predicted"/>
<evidence type="ECO:0000313" key="2">
    <source>
        <dbReference type="EMBL" id="CAA6805637.1"/>
    </source>
</evidence>
<name>A0A6S6SRK2_9BACT</name>
<gene>
    <name evidence="2" type="ORF">HELGO_WM13507</name>
</gene>